<feature type="region of interest" description="Disordered" evidence="2">
    <location>
        <begin position="58"/>
        <end position="87"/>
    </location>
</feature>
<dbReference type="Pfam" id="PF07992">
    <property type="entry name" value="Pyr_redox_2"/>
    <property type="match status" value="1"/>
</dbReference>
<feature type="domain" description="FAD/NAD(P)-binding" evidence="3">
    <location>
        <begin position="4"/>
        <end position="204"/>
    </location>
</feature>
<evidence type="ECO:0000259" key="3">
    <source>
        <dbReference type="Pfam" id="PF07992"/>
    </source>
</evidence>
<dbReference type="InterPro" id="IPR023753">
    <property type="entry name" value="FAD/NAD-binding_dom"/>
</dbReference>
<dbReference type="SUPFAM" id="SSF51905">
    <property type="entry name" value="FAD/NAD(P)-binding domain"/>
    <property type="match status" value="1"/>
</dbReference>
<dbReference type="EMBL" id="JAUHJR010000005">
    <property type="protein sequence ID" value="MDN4162200.1"/>
    <property type="molecule type" value="Genomic_DNA"/>
</dbReference>
<sequence length="376" mass="40432">METYDAVVVGAGQAGLSASYHLRRLGLRHVVLDADRTPGGAWQHRWDSLTMHDVHGVAALPDSAPPTDGHAGDQGSDQGDGQSDGQGRANVVVPAYFAAYERTHDLPVVRPVEVDRVEDGPDQDGQGGLLVVHAGDRSWTTRTLVNATGTWRRPFVPHYPGVETFRGEQWHTVAFPGPEHFRGRRVVVVGGGASAVQHLGELAPVADTLWVTRREPVWRTDDFTPERGREAVALVEERVRRGLPPTSVVGVTGLVLRPQEQEAARLGAYERHPMFTAVERDGVRMPDGSFERADAILWATGFRPAVAHLAPLRLRSELGGIQLDGTTAVADPRVQLVGYGPSASTIGANRAGRTAATSVRRYLSGASATRSSLASS</sequence>
<evidence type="ECO:0000313" key="5">
    <source>
        <dbReference type="Proteomes" id="UP001168537"/>
    </source>
</evidence>
<dbReference type="PRINTS" id="PR00368">
    <property type="entry name" value="FADPNR"/>
</dbReference>
<gene>
    <name evidence="4" type="ORF">QWY29_12620</name>
</gene>
<dbReference type="RefSeq" id="WP_300961371.1">
    <property type="nucleotide sequence ID" value="NZ_JAUHJR010000005.1"/>
</dbReference>
<proteinExistence type="predicted"/>
<dbReference type="PANTHER" id="PTHR43539">
    <property type="entry name" value="FLAVIN-BINDING MONOOXYGENASE-LIKE PROTEIN (AFU_ORTHOLOGUE AFUA_4G09220)"/>
    <property type="match status" value="1"/>
</dbReference>
<dbReference type="InterPro" id="IPR050982">
    <property type="entry name" value="Auxin_biosynth/cation_transpt"/>
</dbReference>
<dbReference type="Gene3D" id="3.50.50.60">
    <property type="entry name" value="FAD/NAD(P)-binding domain"/>
    <property type="match status" value="1"/>
</dbReference>
<name>A0ABT8EVN0_9ACTN</name>
<keyword evidence="5" id="KW-1185">Reference proteome</keyword>
<dbReference type="Proteomes" id="UP001168537">
    <property type="component" value="Unassembled WGS sequence"/>
</dbReference>
<reference evidence="4" key="1">
    <citation type="submission" date="2023-06" db="EMBL/GenBank/DDBJ databases">
        <title>Draft genome sequence of Nocardioides sp. SOB72.</title>
        <authorList>
            <person name="Zhang G."/>
        </authorList>
    </citation>
    <scope>NUCLEOTIDE SEQUENCE</scope>
    <source>
        <strain evidence="4">SOB72</strain>
    </source>
</reference>
<protein>
    <submittedName>
        <fullName evidence="4">NAD(P)-binding domain-containing protein</fullName>
    </submittedName>
</protein>
<dbReference type="PANTHER" id="PTHR43539:SF78">
    <property type="entry name" value="FLAVIN-CONTAINING MONOOXYGENASE"/>
    <property type="match status" value="1"/>
</dbReference>
<dbReference type="PRINTS" id="PR00411">
    <property type="entry name" value="PNDRDTASEI"/>
</dbReference>
<evidence type="ECO:0000256" key="1">
    <source>
        <dbReference type="ARBA" id="ARBA00023002"/>
    </source>
</evidence>
<keyword evidence="1" id="KW-0560">Oxidoreductase</keyword>
<evidence type="ECO:0000256" key="2">
    <source>
        <dbReference type="SAM" id="MobiDB-lite"/>
    </source>
</evidence>
<comment type="caution">
    <text evidence="4">The sequence shown here is derived from an EMBL/GenBank/DDBJ whole genome shotgun (WGS) entry which is preliminary data.</text>
</comment>
<organism evidence="4 5">
    <name type="scientific">Nocardioides abyssi</name>
    <dbReference type="NCBI Taxonomy" id="3058370"/>
    <lineage>
        <taxon>Bacteria</taxon>
        <taxon>Bacillati</taxon>
        <taxon>Actinomycetota</taxon>
        <taxon>Actinomycetes</taxon>
        <taxon>Propionibacteriales</taxon>
        <taxon>Nocardioidaceae</taxon>
        <taxon>Nocardioides</taxon>
    </lineage>
</organism>
<feature type="compositionally biased region" description="Low complexity" evidence="2">
    <location>
        <begin position="73"/>
        <end position="87"/>
    </location>
</feature>
<evidence type="ECO:0000313" key="4">
    <source>
        <dbReference type="EMBL" id="MDN4162200.1"/>
    </source>
</evidence>
<accession>A0ABT8EVN0</accession>
<dbReference type="InterPro" id="IPR036188">
    <property type="entry name" value="FAD/NAD-bd_sf"/>
</dbReference>